<evidence type="ECO:0000259" key="2">
    <source>
        <dbReference type="Pfam" id="PF08241"/>
    </source>
</evidence>
<organism evidence="3 4">
    <name type="scientific">Frankia umida</name>
    <dbReference type="NCBI Taxonomy" id="573489"/>
    <lineage>
        <taxon>Bacteria</taxon>
        <taxon>Bacillati</taxon>
        <taxon>Actinomycetota</taxon>
        <taxon>Actinomycetes</taxon>
        <taxon>Frankiales</taxon>
        <taxon>Frankiaceae</taxon>
        <taxon>Frankia</taxon>
    </lineage>
</organism>
<evidence type="ECO:0000313" key="3">
    <source>
        <dbReference type="EMBL" id="MCK9876888.1"/>
    </source>
</evidence>
<evidence type="ECO:0000256" key="1">
    <source>
        <dbReference type="ARBA" id="ARBA00022679"/>
    </source>
</evidence>
<dbReference type="Pfam" id="PF08241">
    <property type="entry name" value="Methyltransf_11"/>
    <property type="match status" value="1"/>
</dbReference>
<name>A0ABT0K0T3_9ACTN</name>
<gene>
    <name evidence="3" type="ORF">MXD59_14040</name>
</gene>
<dbReference type="PANTHER" id="PTHR44068">
    <property type="entry name" value="ZGC:194242"/>
    <property type="match status" value="1"/>
</dbReference>
<accession>A0ABT0K0T3</accession>
<dbReference type="RefSeq" id="WP_248825199.1">
    <property type="nucleotide sequence ID" value="NZ_JALKFT010000012.1"/>
</dbReference>
<dbReference type="SUPFAM" id="SSF53335">
    <property type="entry name" value="S-adenosyl-L-methionine-dependent methyltransferases"/>
    <property type="match status" value="1"/>
</dbReference>
<dbReference type="InterPro" id="IPR050447">
    <property type="entry name" value="Erg6_SMT_methyltransf"/>
</dbReference>
<sequence length="281" mass="29490">MPEETAPGGMASGGPGGWRQVWELGDDAALAPVFASMAGDLVRAAGITPMHRVLDVGAGSGNAALAAAEAGADVVACDPVSALLERGRAVADARGLSLDWLPADAQRLPFGAGTFDVVLSCAGVMFAPDQAAAARELVRVCRPGGTIAVASWTADGAMSRLFALLERYAPARTDGRVAAPTAWGNPARVRALFAGGDVRRLSTHHRTARLDYGGSPAQWCTLYRAYFAPIIEAYDRIGPNPKRIAALDNALLRFATDEYLGPLGGPGRYEFEYLLLLAEPR</sequence>
<reference evidence="3 4" key="1">
    <citation type="submission" date="2022-04" db="EMBL/GenBank/DDBJ databases">
        <title>Genome diversity in the genus Frankia.</title>
        <authorList>
            <person name="Carlos-Shanley C."/>
            <person name="Hahn D."/>
        </authorList>
    </citation>
    <scope>NUCLEOTIDE SEQUENCE [LARGE SCALE GENOMIC DNA]</scope>
    <source>
        <strain evidence="3 4">Ag45/Mut15</strain>
    </source>
</reference>
<keyword evidence="4" id="KW-1185">Reference proteome</keyword>
<dbReference type="InterPro" id="IPR013216">
    <property type="entry name" value="Methyltransf_11"/>
</dbReference>
<keyword evidence="3" id="KW-0489">Methyltransferase</keyword>
<dbReference type="PANTHER" id="PTHR44068:SF11">
    <property type="entry name" value="GERANYL DIPHOSPHATE 2-C-METHYLTRANSFERASE"/>
    <property type="match status" value="1"/>
</dbReference>
<dbReference type="GO" id="GO:0008168">
    <property type="term" value="F:methyltransferase activity"/>
    <property type="evidence" value="ECO:0007669"/>
    <property type="project" value="UniProtKB-KW"/>
</dbReference>
<dbReference type="EMBL" id="JALKFT010000012">
    <property type="protein sequence ID" value="MCK9876888.1"/>
    <property type="molecule type" value="Genomic_DNA"/>
</dbReference>
<comment type="caution">
    <text evidence="3">The sequence shown here is derived from an EMBL/GenBank/DDBJ whole genome shotgun (WGS) entry which is preliminary data.</text>
</comment>
<protein>
    <submittedName>
        <fullName evidence="3">Class I SAM-dependent methyltransferase</fullName>
    </submittedName>
</protein>
<dbReference type="Gene3D" id="3.40.50.150">
    <property type="entry name" value="Vaccinia Virus protein VP39"/>
    <property type="match status" value="1"/>
</dbReference>
<keyword evidence="1" id="KW-0808">Transferase</keyword>
<dbReference type="InterPro" id="IPR029063">
    <property type="entry name" value="SAM-dependent_MTases_sf"/>
</dbReference>
<evidence type="ECO:0000313" key="4">
    <source>
        <dbReference type="Proteomes" id="UP001201873"/>
    </source>
</evidence>
<dbReference type="CDD" id="cd02440">
    <property type="entry name" value="AdoMet_MTases"/>
    <property type="match status" value="1"/>
</dbReference>
<dbReference type="Proteomes" id="UP001201873">
    <property type="component" value="Unassembled WGS sequence"/>
</dbReference>
<dbReference type="GO" id="GO:0032259">
    <property type="term" value="P:methylation"/>
    <property type="evidence" value="ECO:0007669"/>
    <property type="project" value="UniProtKB-KW"/>
</dbReference>
<proteinExistence type="predicted"/>
<feature type="domain" description="Methyltransferase type 11" evidence="2">
    <location>
        <begin position="54"/>
        <end position="148"/>
    </location>
</feature>